<sequence length="454" mass="51663">MYSQARRVIAQSSQTRNQDALARGGGGASGAPSSRTVTLSDVYALVKTMEARIIVQEAKLKQQEEDILALKRDNSELWDEIHRLKGPRFPFEIFSSIILSMGERNALKTFSLVSRGWMSVARGVLFKHITYSAMFWLQKIKPIPILTNEHCTIFPYVQTILISGSMDDGREYTPIRRPDWMDDFLRLIPKFVALRSLELYYLDEWDFQGIQRSMPSSIKDSIKEVSTFGPLSEVAPFISTFSALETLRFGNGPFWDEDSGFTQSLVSPPLEHQGALVFDPGFEHPNDLPSAHPVEFRRFLTRFGSTLSKIKFMISGEEGAGYCAALPQLKSVQLDFWCHTFSYSYFDKSFLSTIKWLPKILALLPPSIEEIILSMEPNQVSPSESAAPEHKLGNINWPRLDQSLTGSQYPSLRILKIRSCPYYPKEVQEEIEKMWPKLLPICTRKGLMGALDYY</sequence>
<name>A0A8H7DMZ0_9AGAR</name>
<dbReference type="AlphaFoldDB" id="A0A8H7DMZ0"/>
<keyword evidence="1" id="KW-0175">Coiled coil</keyword>
<dbReference type="EMBL" id="JACAZH010000001">
    <property type="protein sequence ID" value="KAF7378313.1"/>
    <property type="molecule type" value="Genomic_DNA"/>
</dbReference>
<feature type="region of interest" description="Disordered" evidence="2">
    <location>
        <begin position="7"/>
        <end position="34"/>
    </location>
</feature>
<evidence type="ECO:0000256" key="1">
    <source>
        <dbReference type="SAM" id="Coils"/>
    </source>
</evidence>
<evidence type="ECO:0000256" key="2">
    <source>
        <dbReference type="SAM" id="MobiDB-lite"/>
    </source>
</evidence>
<organism evidence="3 4">
    <name type="scientific">Mycena sanguinolenta</name>
    <dbReference type="NCBI Taxonomy" id="230812"/>
    <lineage>
        <taxon>Eukaryota</taxon>
        <taxon>Fungi</taxon>
        <taxon>Dikarya</taxon>
        <taxon>Basidiomycota</taxon>
        <taxon>Agaricomycotina</taxon>
        <taxon>Agaricomycetes</taxon>
        <taxon>Agaricomycetidae</taxon>
        <taxon>Agaricales</taxon>
        <taxon>Marasmiineae</taxon>
        <taxon>Mycenaceae</taxon>
        <taxon>Mycena</taxon>
    </lineage>
</organism>
<keyword evidence="4" id="KW-1185">Reference proteome</keyword>
<gene>
    <name evidence="3" type="ORF">MSAN_00256900</name>
</gene>
<protein>
    <recommendedName>
        <fullName evidence="5">F-box domain-containing protein</fullName>
    </recommendedName>
</protein>
<accession>A0A8H7DMZ0</accession>
<evidence type="ECO:0000313" key="3">
    <source>
        <dbReference type="EMBL" id="KAF7378313.1"/>
    </source>
</evidence>
<feature type="coiled-coil region" evidence="1">
    <location>
        <begin position="46"/>
        <end position="73"/>
    </location>
</feature>
<evidence type="ECO:0000313" key="4">
    <source>
        <dbReference type="Proteomes" id="UP000623467"/>
    </source>
</evidence>
<dbReference type="OrthoDB" id="2788229at2759"/>
<comment type="caution">
    <text evidence="3">The sequence shown here is derived from an EMBL/GenBank/DDBJ whole genome shotgun (WGS) entry which is preliminary data.</text>
</comment>
<evidence type="ECO:0008006" key="5">
    <source>
        <dbReference type="Google" id="ProtNLM"/>
    </source>
</evidence>
<proteinExistence type="predicted"/>
<reference evidence="3" key="1">
    <citation type="submission" date="2020-05" db="EMBL/GenBank/DDBJ databases">
        <title>Mycena genomes resolve the evolution of fungal bioluminescence.</title>
        <authorList>
            <person name="Tsai I.J."/>
        </authorList>
    </citation>
    <scope>NUCLEOTIDE SEQUENCE</scope>
    <source>
        <strain evidence="3">160909Yilan</strain>
    </source>
</reference>
<dbReference type="Proteomes" id="UP000623467">
    <property type="component" value="Unassembled WGS sequence"/>
</dbReference>